<dbReference type="Pfam" id="PF01507">
    <property type="entry name" value="PAPS_reduct"/>
    <property type="match status" value="1"/>
</dbReference>
<proteinExistence type="predicted"/>
<gene>
    <name evidence="2" type="ORF">SFMTTN_2083</name>
</gene>
<evidence type="ECO:0000313" key="3">
    <source>
        <dbReference type="Proteomes" id="UP000286806"/>
    </source>
</evidence>
<comment type="caution">
    <text evidence="2">The sequence shown here is derived from an EMBL/GenBank/DDBJ whole genome shotgun (WGS) entry which is preliminary data.</text>
</comment>
<dbReference type="InterPro" id="IPR050128">
    <property type="entry name" value="Sulfate_adenylyltrnsfr_sub2"/>
</dbReference>
<evidence type="ECO:0000259" key="1">
    <source>
        <dbReference type="Pfam" id="PF01507"/>
    </source>
</evidence>
<dbReference type="EMBL" id="BGOW01000017">
    <property type="protein sequence ID" value="GBL46270.1"/>
    <property type="molecule type" value="Genomic_DNA"/>
</dbReference>
<dbReference type="RefSeq" id="WP_124705055.1">
    <property type="nucleotide sequence ID" value="NZ_BGOW01000017.1"/>
</dbReference>
<dbReference type="Gene3D" id="3.40.50.620">
    <property type="entry name" value="HUPs"/>
    <property type="match status" value="1"/>
</dbReference>
<accession>A0A401JF66</accession>
<dbReference type="SUPFAM" id="SSF52402">
    <property type="entry name" value="Adenine nucleotide alpha hydrolases-like"/>
    <property type="match status" value="1"/>
</dbReference>
<dbReference type="InterPro" id="IPR014729">
    <property type="entry name" value="Rossmann-like_a/b/a_fold"/>
</dbReference>
<organism evidence="2 3">
    <name type="scientific">Sulfuriferula multivorans</name>
    <dbReference type="NCBI Taxonomy" id="1559896"/>
    <lineage>
        <taxon>Bacteria</taxon>
        <taxon>Pseudomonadati</taxon>
        <taxon>Pseudomonadota</taxon>
        <taxon>Betaproteobacteria</taxon>
        <taxon>Nitrosomonadales</taxon>
        <taxon>Sulfuricellaceae</taxon>
        <taxon>Sulfuriferula</taxon>
    </lineage>
</organism>
<dbReference type="AlphaFoldDB" id="A0A401JF66"/>
<dbReference type="InterPro" id="IPR002500">
    <property type="entry name" value="PAPS_reduct_dom"/>
</dbReference>
<reference evidence="2 3" key="1">
    <citation type="journal article" date="2019" name="Front. Microbiol.">
        <title>Genomes of Neutrophilic Sulfur-Oxidizing Chemolithoautotrophs Representing 9 Proteobacterial Species From 8 Genera.</title>
        <authorList>
            <person name="Watanabe T."/>
            <person name="Kojima H."/>
            <person name="Umezawa K."/>
            <person name="Hori C."/>
            <person name="Takasuka T.E."/>
            <person name="Kato Y."/>
            <person name="Fukui M."/>
        </authorList>
    </citation>
    <scope>NUCLEOTIDE SEQUENCE [LARGE SCALE GENOMIC DNA]</scope>
    <source>
        <strain evidence="2 3">TTN</strain>
    </source>
</reference>
<feature type="domain" description="Phosphoadenosine phosphosulphate reductase" evidence="1">
    <location>
        <begin position="38"/>
        <end position="185"/>
    </location>
</feature>
<dbReference type="GO" id="GO:0003824">
    <property type="term" value="F:catalytic activity"/>
    <property type="evidence" value="ECO:0007669"/>
    <property type="project" value="InterPro"/>
</dbReference>
<dbReference type="PANTHER" id="PTHR43196:SF2">
    <property type="entry name" value="PHOSPHOADENOSINE PHOSPHOSULFATE REDUCTASE"/>
    <property type="match status" value="1"/>
</dbReference>
<dbReference type="OrthoDB" id="9772604at2"/>
<sequence>MRDALYRKVHAHRYRRAIDDAHAVIVRALQQAGDAIVAIGVSGGKDSVAMCHLVAQHCRPLIIYNDSGLEMPESLDMVRAVAERLELEIHIARGDAVALQAAGLRNYDAILEPVQRAIRERGVALEFVGLRRCESRHRRMLIGRYGPVHQSIRWGCLVAWPMRNWSSGDVFAYLDEYGLPVHPAYLRYAGIDRDAIRVSWAYDPDRHEDGDAEYVRQWYPALFRQLRDKGLL</sequence>
<dbReference type="Proteomes" id="UP000286806">
    <property type="component" value="Unassembled WGS sequence"/>
</dbReference>
<dbReference type="PANTHER" id="PTHR43196">
    <property type="entry name" value="SULFATE ADENYLYLTRANSFERASE SUBUNIT 2"/>
    <property type="match status" value="1"/>
</dbReference>
<keyword evidence="3" id="KW-1185">Reference proteome</keyword>
<evidence type="ECO:0000313" key="2">
    <source>
        <dbReference type="EMBL" id="GBL46270.1"/>
    </source>
</evidence>
<protein>
    <submittedName>
        <fullName evidence="2">Phosphoadenylyl-sulfate reductase [thioredoxin]</fullName>
    </submittedName>
</protein>
<name>A0A401JF66_9PROT</name>